<dbReference type="Gene3D" id="1.10.1900.40">
    <property type="entry name" value="Acidic terminal segments, variant surface antigen of PfEMP1"/>
    <property type="match status" value="2"/>
</dbReference>
<dbReference type="InterPro" id="IPR029210">
    <property type="entry name" value="PfEMP1_NTS"/>
</dbReference>
<dbReference type="InterPro" id="IPR004258">
    <property type="entry name" value="DBL"/>
</dbReference>
<evidence type="ECO:0000259" key="5">
    <source>
        <dbReference type="Pfam" id="PF15447"/>
    </source>
</evidence>
<evidence type="ECO:0000259" key="4">
    <source>
        <dbReference type="Pfam" id="PF15445"/>
    </source>
</evidence>
<evidence type="ECO:0000259" key="3">
    <source>
        <dbReference type="Pfam" id="PF05424"/>
    </source>
</evidence>
<feature type="domain" description="Duffy-antigen binding" evidence="3">
    <location>
        <begin position="1644"/>
        <end position="1764"/>
    </location>
</feature>
<feature type="compositionally biased region" description="Polar residues" evidence="1">
    <location>
        <begin position="1541"/>
        <end position="1554"/>
    </location>
</feature>
<feature type="compositionally biased region" description="Polar residues" evidence="1">
    <location>
        <begin position="2784"/>
        <end position="2806"/>
    </location>
</feature>
<dbReference type="Pfam" id="PF05424">
    <property type="entry name" value="Duffy_binding"/>
    <property type="match status" value="4"/>
</dbReference>
<feature type="region of interest" description="Disordered" evidence="1">
    <location>
        <begin position="1710"/>
        <end position="1737"/>
    </location>
</feature>
<dbReference type="InterPro" id="IPR008602">
    <property type="entry name" value="Duffy-antigen-binding"/>
</dbReference>
<feature type="compositionally biased region" description="Low complexity" evidence="1">
    <location>
        <begin position="2773"/>
        <end position="2783"/>
    </location>
</feature>
<reference evidence="8" key="1">
    <citation type="submission" date="2014-01" db="EMBL/GenBank/DDBJ databases">
        <authorList>
            <person name="Aslett M."/>
        </authorList>
    </citation>
    <scope>NUCLEOTIDE SEQUENCE</scope>
    <source>
        <strain evidence="8">CDC</strain>
    </source>
</reference>
<dbReference type="Gene3D" id="1.20.58.1930">
    <property type="match status" value="1"/>
</dbReference>
<dbReference type="GO" id="GO:0046789">
    <property type="term" value="F:host cell surface receptor binding"/>
    <property type="evidence" value="ECO:0007669"/>
    <property type="project" value="InterPro"/>
</dbReference>
<feature type="domain" description="Duffy-binding-like" evidence="2">
    <location>
        <begin position="637"/>
        <end position="804"/>
    </location>
</feature>
<dbReference type="FunFam" id="1.20.58.830:FF:000002">
    <property type="entry name" value="Erythrocyte membrane protein 1, PfEMP1"/>
    <property type="match status" value="1"/>
</dbReference>
<feature type="compositionally biased region" description="Basic and acidic residues" evidence="1">
    <location>
        <begin position="2266"/>
        <end position="2275"/>
    </location>
</feature>
<evidence type="ECO:0000313" key="8">
    <source>
        <dbReference type="EMBL" id="CDO61569.1"/>
    </source>
</evidence>
<feature type="compositionally biased region" description="Basic and acidic residues" evidence="1">
    <location>
        <begin position="2339"/>
        <end position="2351"/>
    </location>
</feature>
<dbReference type="FunFam" id="1.10.1900.40:FF:000005">
    <property type="entry name" value="Erythrocyte membrane protein 1, PfEMP1"/>
    <property type="match status" value="1"/>
</dbReference>
<dbReference type="InterPro" id="IPR054595">
    <property type="entry name" value="DBL_C"/>
</dbReference>
<feature type="domain" description="Duffy-antigen binding" evidence="3">
    <location>
        <begin position="118"/>
        <end position="321"/>
    </location>
</feature>
<dbReference type="Pfam" id="PF22672">
    <property type="entry name" value="DBL_C"/>
    <property type="match status" value="2"/>
</dbReference>
<feature type="compositionally biased region" description="Polar residues" evidence="1">
    <location>
        <begin position="1727"/>
        <end position="1737"/>
    </location>
</feature>
<feature type="domain" description="Duffy-binding-like" evidence="7">
    <location>
        <begin position="1837"/>
        <end position="1994"/>
    </location>
</feature>
<keyword evidence="9" id="KW-1185">Reference proteome</keyword>
<feature type="region of interest" description="Disordered" evidence="1">
    <location>
        <begin position="1526"/>
        <end position="1597"/>
    </location>
</feature>
<protein>
    <submittedName>
        <fullName evidence="8">Erythrocyte membrane protein 1, PfEMP1, putative</fullName>
    </submittedName>
</protein>
<dbReference type="Gene3D" id="1.20.1310.20">
    <property type="entry name" value="Duffy-antigen binding domain"/>
    <property type="match status" value="3"/>
</dbReference>
<feature type="compositionally biased region" description="Acidic residues" evidence="1">
    <location>
        <begin position="1312"/>
        <end position="1334"/>
    </location>
</feature>
<feature type="compositionally biased region" description="Acidic residues" evidence="1">
    <location>
        <begin position="2326"/>
        <end position="2338"/>
    </location>
</feature>
<reference evidence="8" key="2">
    <citation type="submission" date="2014-05" db="EMBL/GenBank/DDBJ databases">
        <title>The genome sequences of chimpanzee malaria parasites reveal the path to human adaptation.</title>
        <authorList>
            <person name="Otto T.D."/>
            <person name="Rayner J.C."/>
            <person name="Boehme U."/>
            <person name="Pain A."/>
            <person name="Spottiswoode N."/>
            <person name="Sanders M."/>
            <person name="Quail M."/>
            <person name="Ollomo B."/>
            <person name="Renaud F."/>
            <person name="Thomas A.W."/>
            <person name="Prugnolle F."/>
            <person name="Conway D.J."/>
            <person name="Newbold C."/>
            <person name="Berriman M."/>
        </authorList>
    </citation>
    <scope>NUCLEOTIDE SEQUENCE [LARGE SCALE GENOMIC DNA]</scope>
    <source>
        <strain evidence="8">CDC</strain>
    </source>
</reference>
<feature type="domain" description="Plasmodium falciparum erythrocyte membrane protein-1 N-terminal segment" evidence="5">
    <location>
        <begin position="12"/>
        <end position="46"/>
    </location>
</feature>
<feature type="compositionally biased region" description="Polar residues" evidence="1">
    <location>
        <begin position="2843"/>
        <end position="2872"/>
    </location>
</feature>
<dbReference type="SUPFAM" id="SSF140924">
    <property type="entry name" value="Duffy binding domain-like"/>
    <property type="match status" value="5"/>
</dbReference>
<feature type="compositionally biased region" description="Basic and acidic residues" evidence="1">
    <location>
        <begin position="1335"/>
        <end position="1345"/>
    </location>
</feature>
<dbReference type="InterPro" id="IPR044932">
    <property type="entry name" value="PfEMP1_ATS_sf"/>
</dbReference>
<sequence>MAPGRSGTEDLSAKNMFDRIGKIVHAQMKTEAQQRSKGELKGSLSQVSINSELNSSNDPCTYEYDEVIKTNGAYDDERYPCGKNEEDVKRFSDTLGGQCTDSKISGNKYNTKTGKDCGACAPYRRLHLCNHNLESIETNNYDSSNAKHKLLAEVCYAAKYEGDSLRKHHGKHKENNEGSRLCTELARSFADIGDIIRGKDLFRGNDEEKKKRKQLDEKLKDIFKKIYEELSKRNGAKQHYQDDNGGNFFKLREDWWEANRQDVWKALTCNADGAYFHATCSHSDGRSQSQAKEQCRCKKKDGAKADDQVPTYFDYVPQFLRWFEEWAEDFCRLRKKKLEDAKNKCRRVDNGQPKYCDLNRHDCVKTIRGKHVFVEDYDCMECHFSCSHFVKWLDNQKLEFNKQVKKYETEISNSASCGGGNVSRRKKRNIGTENYDGYEKKFYDELKEKSNYGNVDAFLGLLNKETTCTNKLKEDEEKIDFKKVNSTSDKNSGDDGSNKTFYRTKYCEACPWCGAHKDNSTNGKWEDNKLDCAQTRNYKPEKTTTIEILTGDKTKGDMVQKYSNFCTSVNGATTTAKDEKVQKVATSGDSQIEKWECYYEKNENKDSSADSEDINFCVLQDGKEKTSKENSMHYNSFFWLWVYHMLHDSVEWRTQLGSCINKDNGNTCKNNKCKGNCECYEKWVAKKKKEWENIKNHFNKQDDIENQTHCDPGVTLAAVLQKKELLESLKDVHVNAEDIEHIKEMLDEEENQEAAAATGAIGGGAFGGVGTCGTGGPNGQKSIIDKILKHEEEDAETCKNCQPKEVRNPCSGNTSGGSNKKYPVVAQQVAQTLQGEANRKMLERSVKNGDTTSESVLKANASKGQYRGSNGSDLKKNICNIDKTYSNADGNKANNPCDGKGEGFTIGEEWKNGPDESNIPGVYIPPRRRHICTSNVEYLLPPKNGRFYEVKNGKCNHSFLGDVLLAAKYEAENIKKKYEGTNYDQNKGKNGLTDDKTVCRALKSSFADIGDIIRGKDLWDKNTDARDLQGRDLQGHLEKIFKEIKGKDPEIKEKYANDKENTKPPYKQLRADWWEANRDQVWNAMKCAYKKGGCGGGTPYDDYIPQRLRWMTEWAEWYCKYQSQEYDKLMVKCSSCTSGKCEEEKCTQCEKACDAYQNEIKKWEPQWKKIKDEYEKLYQNATTSSGKASNDKDQEVVEFLNKLQNEYKTATKSSSSNKVPPTTTPNTPYATAAGYIHQEARTHQCLVQNEFCEYKNGVKSSSGDNTNENYAFKKTPPDYKLACDCNKPNRNIGEARSETFNDNVPRPRVTENDEDDNNSSGEENEGEAEVEEEVSEKQDEKTDVVSQEDKLKVCSIVDGILTKDTTALQDACRQKYQYGKEKYTQWRCISDKTGTSDPNGKDSDSNQGAICIPPRRRKLYIGKIKEWAEKYNKETTGSEGGDSSGKPNDQAVASSESPQLANSGPSTSEGSVQTTPAKTPSRPTNVDPLLAAFVESAAIETFFLWHQYKQLHKTPQDETTIALPYSTASTGEGSSQSSSSNGLIFNNSQLQQGPERSAVLQPFGAEGPPGLPSYPGPFKSNEPSWTGAKGPPLLNNRDGEVGKLDYLLKPGGLTPLTTLNPLSLNLPSTESVDPNDPSTLSSGVIPPSFLRQMFYTLGDYRDILVRGGTDTSGGKDSGGGINIVVEASDDKEKMKEIQNAIDDHINKLKEAAGGDSKQTRDKDPSKQTETPVQSRQTLWQNYAPQIWKGMICALTYKDDDSEQKGENIQKIVKNEDVKYEILIEKNGYTTVKLENSDDTQPMPQNGPSSPSGSDPTINNPKLINFVKIPTFFRYLHEWGTEFCGMRARLLKDVKKACRKNASDNDTFCSGDGHVCTEDKRSYNNMSDDPDCPDCYEQCRKYRKWIDMKFVEYQNQKNKYEGERGKITRDNSNSGGDGDDNKKFCQQIKEKSTSADFLGSLKHCTNDQTDGEQGTEEQKNNEINFEQPEKTFSRSTYCETCPYNIVKCNSGGSRRSGVGNDPCTEVKKNGETWEKVFKGMSGNGTTITVQMIDRRGPFIKEYLNKSENSGNSLDSLFKASYLFKSVRTQNWECRYKDETTDVCKLTNFKDNIDLNEYTTFKVFLIYWLEDFLYGYYILKKRKIIAKCTQGEGKACSGDEGESKNVCACVKEWVDKKNEEWGKIKKHFENRKQESGHTDMKSSVRQLLEILIPRMDLKNGKRKIQTLSDFLKAYACKCLDNEKKKEGGEDGTQKDIVECLLDRLQTKATSCKDKHSGSEPCTTPPSTHVGDVEDEEEENPNQNPNEAKKMIPKICGDMPKETTKEEPEEKCEEAPSPDESEEKKDEKKEEPRTEPSVVPTEDSGGEQTPVLKPEEEAPAPEAKKTEDTKVKPPKKQEQPTQPRRIPRHPLDHPLVIPALSSSTLMWSIGISFAALTYWFLKKKSKSSVDLLRVLQIPQNDYGIPTLKSSNKYIPYGSGKYRGKRYIYLEGDSGTDSGYTDHYSDITSSSESEYEELDINDIYVPHAPKYKTLIEVVLEPSGKTQNDDIPNSGKNTPSDDTPTNKLTDIEWNELKQNFISNMLQNIQPNDLPNDYKSGDIPMNTQPNTLYFDKPEEKPFIMSIHDRNLLSGEEYSYDMINNIGNNDLYSGQNNLYSGEDNLYSGIYPSSSNHDSYSGENGTYSGTDLINDSLNSGNQHIDIYDEILKRKENELFGTNNVKQTSTHSVAKLTYSDPIHNQLELFHKWLDRHRDMCEKWENHDKRLSKLKEEWDKDNNNNSGNKTNGNITPNSGNTPPNSDIPSGKLSNIHSGKLSDIHSGKLSDIPSGKLSDIHSGNKHSDIHSGKLSGTPSDNNIHSDIQTSDIPSGKLSDTPSGKLSDIPSGKLSDIASGNNIHSDIHPSDIPSGKLSDIRSGNKTLNSDVSIQIDMNNPKTTNEFTYVDSNPNLVENINPVYSNPDNSSMDTILEDLDKPFNEPYYYDMYDDDIYYDVNDDNDTSTVNPNNMEKPTKIQIELDVNTKLVEEKYLIGDVWDI</sequence>
<feature type="region of interest" description="Disordered" evidence="1">
    <location>
        <begin position="1964"/>
        <end position="1985"/>
    </location>
</feature>
<feature type="region of interest" description="Disordered" evidence="1">
    <location>
        <begin position="2266"/>
        <end position="2409"/>
    </location>
</feature>
<evidence type="ECO:0000259" key="6">
    <source>
        <dbReference type="Pfam" id="PF18562"/>
    </source>
</evidence>
<dbReference type="EMBL" id="HG810437">
    <property type="protein sequence ID" value="CDO61569.1"/>
    <property type="molecule type" value="Genomic_DNA"/>
</dbReference>
<evidence type="ECO:0000259" key="2">
    <source>
        <dbReference type="Pfam" id="PF03011"/>
    </source>
</evidence>
<evidence type="ECO:0000256" key="1">
    <source>
        <dbReference type="SAM" id="MobiDB-lite"/>
    </source>
</evidence>
<feature type="domain" description="Duffy-binding-like" evidence="2">
    <location>
        <begin position="2122"/>
        <end position="2276"/>
    </location>
</feature>
<dbReference type="FunFam" id="1.20.1310.20:FF:000001">
    <property type="entry name" value="Erythrocyte membrane protein 1, PfEMP1"/>
    <property type="match status" value="1"/>
</dbReference>
<accession>A0A060RQ17</accession>
<dbReference type="GO" id="GO:0016020">
    <property type="term" value="C:membrane"/>
    <property type="evidence" value="ECO:0007669"/>
    <property type="project" value="InterPro"/>
</dbReference>
<dbReference type="Pfam" id="PF18562">
    <property type="entry name" value="CIDR1_gamma"/>
    <property type="match status" value="1"/>
</dbReference>
<feature type="region of interest" description="Disordered" evidence="1">
    <location>
        <begin position="1292"/>
        <end position="1345"/>
    </location>
</feature>
<feature type="compositionally biased region" description="Basic and acidic residues" evidence="1">
    <location>
        <begin position="1710"/>
        <end position="1726"/>
    </location>
</feature>
<evidence type="ECO:0000313" key="9">
    <source>
        <dbReference type="Proteomes" id="UP000027581"/>
    </source>
</evidence>
<dbReference type="VEuPathDB" id="PlasmoDB:PRG01_0417200"/>
<name>A0A060RQ17_PLARE</name>
<dbReference type="VEuPathDB" id="PlasmoDB:PRG01_0426100"/>
<feature type="domain" description="Duffy-binding-like" evidence="7">
    <location>
        <begin position="325"/>
        <end position="487"/>
    </location>
</feature>
<gene>
    <name evidence="8" type="primary">VAR</name>
    <name evidence="8" type="ORF">PRCDC_0020700</name>
</gene>
<proteinExistence type="predicted"/>
<dbReference type="InterPro" id="IPR041480">
    <property type="entry name" value="CIDR1_gamma"/>
</dbReference>
<dbReference type="FunFam" id="1.10.1900.40:FF:000001">
    <property type="entry name" value="Erythrocyte membrane protein 1"/>
    <property type="match status" value="1"/>
</dbReference>
<evidence type="ECO:0000259" key="7">
    <source>
        <dbReference type="Pfam" id="PF22672"/>
    </source>
</evidence>
<feature type="domain" description="Plasmodium falciparum erythrocyte membrane protein 1 acidic terminal segment" evidence="4">
    <location>
        <begin position="2421"/>
        <end position="2796"/>
    </location>
</feature>
<organism evidence="8 9">
    <name type="scientific">Plasmodium reichenowi</name>
    <dbReference type="NCBI Taxonomy" id="5854"/>
    <lineage>
        <taxon>Eukaryota</taxon>
        <taxon>Sar</taxon>
        <taxon>Alveolata</taxon>
        <taxon>Apicomplexa</taxon>
        <taxon>Aconoidasida</taxon>
        <taxon>Haemosporida</taxon>
        <taxon>Plasmodiidae</taxon>
        <taxon>Plasmodium</taxon>
        <taxon>Plasmodium (Laverania)</taxon>
    </lineage>
</organism>
<dbReference type="FunFam" id="1.20.58.1930:FF:000001">
    <property type="entry name" value="Erythrocyte membrane protein 1, PfEMP1"/>
    <property type="match status" value="1"/>
</dbReference>
<feature type="region of interest" description="Disordered" evidence="1">
    <location>
        <begin position="2538"/>
        <end position="2561"/>
    </location>
</feature>
<dbReference type="Pfam" id="PF03011">
    <property type="entry name" value="PFEMP"/>
    <property type="match status" value="2"/>
</dbReference>
<feature type="region of interest" description="Disordered" evidence="1">
    <location>
        <begin position="1433"/>
        <end position="1484"/>
    </location>
</feature>
<feature type="domain" description="Duffy-antigen binding" evidence="3">
    <location>
        <begin position="921"/>
        <end position="1109"/>
    </location>
</feature>
<feature type="compositionally biased region" description="Polar residues" evidence="1">
    <location>
        <begin position="1451"/>
        <end position="1484"/>
    </location>
</feature>
<dbReference type="Pfam" id="PF15445">
    <property type="entry name" value="ATS"/>
    <property type="match status" value="2"/>
</dbReference>
<dbReference type="VEuPathDB" id="PlasmoDB:PRCDC_0020700"/>
<feature type="region of interest" description="Disordered" evidence="1">
    <location>
        <begin position="1793"/>
        <end position="1818"/>
    </location>
</feature>
<feature type="domain" description="Duffy-antigen binding" evidence="3">
    <location>
        <begin position="1410"/>
        <end position="1526"/>
    </location>
</feature>
<feature type="domain" description="Plasmodium falciparum erythrocyte membrane protein 1 acidic terminal segment" evidence="4">
    <location>
        <begin position="2889"/>
        <end position="3030"/>
    </location>
</feature>
<feature type="compositionally biased region" description="Low complexity" evidence="1">
    <location>
        <begin position="1526"/>
        <end position="1540"/>
    </location>
</feature>
<feature type="compositionally biased region" description="Polar residues" evidence="1">
    <location>
        <begin position="2539"/>
        <end position="2561"/>
    </location>
</feature>
<feature type="region of interest" description="Disordered" evidence="1">
    <location>
        <begin position="2766"/>
        <end position="2879"/>
    </location>
</feature>
<dbReference type="InterPro" id="IPR029211">
    <property type="entry name" value="PfEMP1_ATS"/>
</dbReference>
<feature type="compositionally biased region" description="Basic and acidic residues" evidence="1">
    <location>
        <begin position="2379"/>
        <end position="2395"/>
    </location>
</feature>
<feature type="domain" description="Cysteine-rich interdomain region 1 gamma" evidence="6">
    <location>
        <begin position="2044"/>
        <end position="2106"/>
    </location>
</feature>
<feature type="region of interest" description="Disordered" evidence="1">
    <location>
        <begin position="1921"/>
        <end position="1942"/>
    </location>
</feature>
<feature type="compositionally biased region" description="Basic and acidic residues" evidence="1">
    <location>
        <begin position="2316"/>
        <end position="2325"/>
    </location>
</feature>
<dbReference type="Gene3D" id="1.20.58.830">
    <property type="match status" value="4"/>
</dbReference>
<dbReference type="InterPro" id="IPR042202">
    <property type="entry name" value="Duffy-ag-bd_sf"/>
</dbReference>
<dbReference type="VEuPathDB" id="PlasmoDB:PRG01_0811900"/>
<dbReference type="Pfam" id="PF15447">
    <property type="entry name" value="NTS"/>
    <property type="match status" value="1"/>
</dbReference>
<dbReference type="Proteomes" id="UP000027581">
    <property type="component" value="Unassembled WGS sequence"/>
</dbReference>
<dbReference type="FunFam" id="1.20.58.830:FF:000003">
    <property type="entry name" value="Erythrocyte membrane protein 1, PfEMP1"/>
    <property type="match status" value="1"/>
</dbReference>